<gene>
    <name evidence="7" type="ORF">B0T11DRAFT_321947</name>
</gene>
<evidence type="ECO:0000313" key="7">
    <source>
        <dbReference type="EMBL" id="KAH7350227.1"/>
    </source>
</evidence>
<sequence>MPEFNNADALAAMRGELSMSSLDSSDVNPTLLFCIIRGVRHHASFSNAVRSEPWVRSHPAILRAIHARDIMSNIIPSMETDEEMPYCIWHPESAGEATYRALAARYPRMRYQVGRACAAAGFFDLWKDLALLPDISIAEEARNNQANPGSRLIMEAILKEPVRWLVMNDYTRTVAGDAPSPARFGLNDDTAVRSTLDIKRSLRELGGFSTFGDKGYLALSGGSPFTSSLAFNITEDWNINSDDAAADLETAGTNEEMGTLLWNPLPHDLPEGNKDILILMAAYQGDLDRYARLRRPTRPLPQEVACIQRGIYHSTMFARWWAGQPDNEEFQAAINARYIMNNDVSRVTADMPDYALPSVIWYPSRACAETYRAVARLCPRMTAVVARAAIVANDQELWDGLLEEIAPSRALLAEASASPNPHYLACLRSRGGGTELPRAGLQLWDFQARYHAVNTLTEATSTSLLPWVGLSMVIARDGFPECTSADAGEANLFACAPTDIHPPIGYSRADVEILYHEKKTLNSAWSLEGSQAYTRSSRGGRGGGRGHASIREGRHGRAMVEGTQAFWYSVFHRFRMISSTLVSTLLAFASVAIAAPRGLDADRSSLKLRDEKPLFAFDANTIKTCTWWYDNDGTIPCAAMPGEWGITLENFLKWNPSISSSCGNFNVQRSYCVEAPNTPQPQPTTTTSTAPATTTVPSNGVTTPIPIQPGMVSNCNKFHFVKQGSSCTDVLAANSITLAQLFSWNPNVKSDCTGLWADVNVCVGIIGGTTPPPTTTVPSNGISTPTPIQPGMVSNCNKFHFVKQGSSCNDVLTTNSISLAQLFKWNPNVKSDCSGLWASVNVCVGVIGGTAPPPTTTQPSNGIATPSPIQEGMVKNCKTFHFVAPGSTCQAILDNRKITLANFFKWNPAVKADCSGLWAQTYACVAVL</sequence>
<organism evidence="7 8">
    <name type="scientific">Plectosphaerella cucumerina</name>
    <dbReference type="NCBI Taxonomy" id="40658"/>
    <lineage>
        <taxon>Eukaryota</taxon>
        <taxon>Fungi</taxon>
        <taxon>Dikarya</taxon>
        <taxon>Ascomycota</taxon>
        <taxon>Pezizomycotina</taxon>
        <taxon>Sordariomycetes</taxon>
        <taxon>Hypocreomycetidae</taxon>
        <taxon>Glomerellales</taxon>
        <taxon>Plectosphaerellaceae</taxon>
        <taxon>Plectosphaerella</taxon>
    </lineage>
</organism>
<evidence type="ECO:0000256" key="5">
    <source>
        <dbReference type="SAM" id="MobiDB-lite"/>
    </source>
</evidence>
<dbReference type="SMART" id="SM00257">
    <property type="entry name" value="LysM"/>
    <property type="match status" value="3"/>
</dbReference>
<feature type="domain" description="LysM" evidence="6">
    <location>
        <begin position="717"/>
        <end position="763"/>
    </location>
</feature>
<evidence type="ECO:0000259" key="6">
    <source>
        <dbReference type="PROSITE" id="PS51782"/>
    </source>
</evidence>
<dbReference type="InterPro" id="IPR036779">
    <property type="entry name" value="LysM_dom_sf"/>
</dbReference>
<comment type="caution">
    <text evidence="7">The sequence shown here is derived from an EMBL/GenBank/DDBJ whole genome shotgun (WGS) entry which is preliminary data.</text>
</comment>
<dbReference type="SUPFAM" id="SSF54106">
    <property type="entry name" value="LysM domain"/>
    <property type="match status" value="1"/>
</dbReference>
<accession>A0A8K0TBA7</accession>
<evidence type="ECO:0000313" key="8">
    <source>
        <dbReference type="Proteomes" id="UP000813385"/>
    </source>
</evidence>
<evidence type="ECO:0000256" key="1">
    <source>
        <dbReference type="ARBA" id="ARBA00022669"/>
    </source>
</evidence>
<dbReference type="EMBL" id="JAGPXD010000006">
    <property type="protein sequence ID" value="KAH7350227.1"/>
    <property type="molecule type" value="Genomic_DNA"/>
</dbReference>
<feature type="region of interest" description="Disordered" evidence="5">
    <location>
        <begin position="534"/>
        <end position="554"/>
    </location>
</feature>
<feature type="compositionally biased region" description="Low complexity" evidence="5">
    <location>
        <begin position="683"/>
        <end position="699"/>
    </location>
</feature>
<keyword evidence="1" id="KW-0147">Chitin-binding</keyword>
<dbReference type="GO" id="GO:0008061">
    <property type="term" value="F:chitin binding"/>
    <property type="evidence" value="ECO:0007669"/>
    <property type="project" value="UniProtKB-KW"/>
</dbReference>
<feature type="domain" description="LysM" evidence="6">
    <location>
        <begin position="798"/>
        <end position="844"/>
    </location>
</feature>
<proteinExistence type="inferred from homology"/>
<protein>
    <recommendedName>
        <fullName evidence="6">LysM domain-containing protein</fullName>
    </recommendedName>
</protein>
<comment type="similarity">
    <text evidence="4">Belongs to the secreted LysM effector family.</text>
</comment>
<keyword evidence="3" id="KW-0843">Virulence</keyword>
<dbReference type="Gene3D" id="3.10.350.10">
    <property type="entry name" value="LysM domain"/>
    <property type="match status" value="4"/>
</dbReference>
<evidence type="ECO:0000256" key="2">
    <source>
        <dbReference type="ARBA" id="ARBA00022729"/>
    </source>
</evidence>
<feature type="domain" description="LysM" evidence="6">
    <location>
        <begin position="879"/>
        <end position="925"/>
    </location>
</feature>
<dbReference type="AlphaFoldDB" id="A0A8K0TBA7"/>
<dbReference type="InterPro" id="IPR018392">
    <property type="entry name" value="LysM"/>
</dbReference>
<dbReference type="PANTHER" id="PTHR34997:SF2">
    <property type="entry name" value="LYSM DOMAIN-CONTAINING PROTEIN-RELATED"/>
    <property type="match status" value="1"/>
</dbReference>
<dbReference type="Proteomes" id="UP000813385">
    <property type="component" value="Unassembled WGS sequence"/>
</dbReference>
<dbReference type="PANTHER" id="PTHR34997">
    <property type="entry name" value="AM15"/>
    <property type="match status" value="1"/>
</dbReference>
<dbReference type="InterPro" id="IPR052210">
    <property type="entry name" value="LysM1-like"/>
</dbReference>
<evidence type="ECO:0000256" key="3">
    <source>
        <dbReference type="ARBA" id="ARBA00023026"/>
    </source>
</evidence>
<keyword evidence="2" id="KW-0732">Signal</keyword>
<dbReference type="OrthoDB" id="4360026at2759"/>
<keyword evidence="8" id="KW-1185">Reference proteome</keyword>
<name>A0A8K0TBA7_9PEZI</name>
<reference evidence="7" key="1">
    <citation type="journal article" date="2021" name="Nat. Commun.">
        <title>Genetic determinants of endophytism in the Arabidopsis root mycobiome.</title>
        <authorList>
            <person name="Mesny F."/>
            <person name="Miyauchi S."/>
            <person name="Thiergart T."/>
            <person name="Pickel B."/>
            <person name="Atanasova L."/>
            <person name="Karlsson M."/>
            <person name="Huettel B."/>
            <person name="Barry K.W."/>
            <person name="Haridas S."/>
            <person name="Chen C."/>
            <person name="Bauer D."/>
            <person name="Andreopoulos W."/>
            <person name="Pangilinan J."/>
            <person name="LaButti K."/>
            <person name="Riley R."/>
            <person name="Lipzen A."/>
            <person name="Clum A."/>
            <person name="Drula E."/>
            <person name="Henrissat B."/>
            <person name="Kohler A."/>
            <person name="Grigoriev I.V."/>
            <person name="Martin F.M."/>
            <person name="Hacquard S."/>
        </authorList>
    </citation>
    <scope>NUCLEOTIDE SEQUENCE</scope>
    <source>
        <strain evidence="7">MPI-CAGE-AT-0016</strain>
    </source>
</reference>
<dbReference type="PROSITE" id="PS51782">
    <property type="entry name" value="LYSM"/>
    <property type="match status" value="3"/>
</dbReference>
<evidence type="ECO:0000256" key="4">
    <source>
        <dbReference type="ARBA" id="ARBA00044955"/>
    </source>
</evidence>
<feature type="region of interest" description="Disordered" evidence="5">
    <location>
        <begin position="676"/>
        <end position="701"/>
    </location>
</feature>